<accession>A0ABU9XD08</accession>
<organism evidence="4 5">
    <name type="scientific">Ornithinibacillus xuwenensis</name>
    <dbReference type="NCBI Taxonomy" id="3144668"/>
    <lineage>
        <taxon>Bacteria</taxon>
        <taxon>Bacillati</taxon>
        <taxon>Bacillota</taxon>
        <taxon>Bacilli</taxon>
        <taxon>Bacillales</taxon>
        <taxon>Bacillaceae</taxon>
        <taxon>Ornithinibacillus</taxon>
    </lineage>
</organism>
<feature type="region of interest" description="Disordered" evidence="1">
    <location>
        <begin position="25"/>
        <end position="64"/>
    </location>
</feature>
<sequence>MKKLLFKFMAVLITLVVMVGCSEEDSTNNEQQSQGTTTEQSNESENNSEQQEEASVHIKLSQDKEAEVIEEKDIVIEDGDTLMDVLKANFEVEEKDGYVNSIEGINDKDKELKKFWMISVNGKAAEVGANDIVLKDGDEVVLDFQSWE</sequence>
<reference evidence="4 5" key="1">
    <citation type="submission" date="2024-05" db="EMBL/GenBank/DDBJ databases">
        <authorList>
            <person name="Haq I."/>
            <person name="Ullah Z."/>
            <person name="Ahmad R."/>
            <person name="Li M."/>
            <person name="Tong Y."/>
        </authorList>
    </citation>
    <scope>NUCLEOTIDE SEQUENCE [LARGE SCALE GENOMIC DNA]</scope>
    <source>
        <strain evidence="4 5">16A2E</strain>
    </source>
</reference>
<protein>
    <submittedName>
        <fullName evidence="4">DUF4430 domain-containing protein</fullName>
    </submittedName>
</protein>
<dbReference type="Gene3D" id="2.170.130.30">
    <property type="match status" value="1"/>
</dbReference>
<dbReference type="CDD" id="cd17040">
    <property type="entry name" value="Ubl_MoaD_like"/>
    <property type="match status" value="1"/>
</dbReference>
<dbReference type="EMBL" id="JBDIML010000001">
    <property type="protein sequence ID" value="MEN2766148.1"/>
    <property type="molecule type" value="Genomic_DNA"/>
</dbReference>
<evidence type="ECO:0000313" key="4">
    <source>
        <dbReference type="EMBL" id="MEN2766148.1"/>
    </source>
</evidence>
<proteinExistence type="predicted"/>
<evidence type="ECO:0000256" key="1">
    <source>
        <dbReference type="SAM" id="MobiDB-lite"/>
    </source>
</evidence>
<dbReference type="PROSITE" id="PS51257">
    <property type="entry name" value="PROKAR_LIPOPROTEIN"/>
    <property type="match status" value="1"/>
</dbReference>
<comment type="caution">
    <text evidence="4">The sequence shown here is derived from an EMBL/GenBank/DDBJ whole genome shotgun (WGS) entry which is preliminary data.</text>
</comment>
<gene>
    <name evidence="4" type="ORF">ABC228_03035</name>
</gene>
<dbReference type="InterPro" id="IPR027954">
    <property type="entry name" value="Transcobalamin-like_C"/>
</dbReference>
<dbReference type="RefSeq" id="WP_345823604.1">
    <property type="nucleotide sequence ID" value="NZ_JBDIML010000001.1"/>
</dbReference>
<name>A0ABU9XD08_9BACI</name>
<keyword evidence="5" id="KW-1185">Reference proteome</keyword>
<feature type="domain" description="Transcobalamin-like C-terminal" evidence="3">
    <location>
        <begin position="79"/>
        <end position="145"/>
    </location>
</feature>
<evidence type="ECO:0000259" key="3">
    <source>
        <dbReference type="Pfam" id="PF14478"/>
    </source>
</evidence>
<dbReference type="Proteomes" id="UP001444625">
    <property type="component" value="Unassembled WGS sequence"/>
</dbReference>
<evidence type="ECO:0000313" key="5">
    <source>
        <dbReference type="Proteomes" id="UP001444625"/>
    </source>
</evidence>
<keyword evidence="2" id="KW-0732">Signal</keyword>
<feature type="signal peptide" evidence="2">
    <location>
        <begin position="1"/>
        <end position="19"/>
    </location>
</feature>
<evidence type="ECO:0000256" key="2">
    <source>
        <dbReference type="SAM" id="SignalP"/>
    </source>
</evidence>
<feature type="compositionally biased region" description="Basic and acidic residues" evidence="1">
    <location>
        <begin position="54"/>
        <end position="64"/>
    </location>
</feature>
<feature type="compositionally biased region" description="Low complexity" evidence="1">
    <location>
        <begin position="28"/>
        <end position="49"/>
    </location>
</feature>
<feature type="chain" id="PRO_5045492203" evidence="2">
    <location>
        <begin position="20"/>
        <end position="148"/>
    </location>
</feature>
<dbReference type="Pfam" id="PF14478">
    <property type="entry name" value="DUF4430"/>
    <property type="match status" value="1"/>
</dbReference>